<dbReference type="PROSITE" id="PS00153">
    <property type="entry name" value="ATPASE_GAMMA"/>
    <property type="match status" value="1"/>
</dbReference>
<dbReference type="AlphaFoldDB" id="A0A1R4A9X2"/>
<dbReference type="PANTHER" id="PTHR11693:SF22">
    <property type="entry name" value="ATP SYNTHASE SUBUNIT GAMMA, MITOCHONDRIAL"/>
    <property type="match status" value="1"/>
</dbReference>
<dbReference type="RefSeq" id="XP_021338027.1">
    <property type="nucleotide sequence ID" value="XM_021483061.1"/>
</dbReference>
<dbReference type="CDD" id="cd12151">
    <property type="entry name" value="F1-ATPase_gamma"/>
    <property type="match status" value="1"/>
</dbReference>
<comment type="similarity">
    <text evidence="2 11">Belongs to the ATPase gamma chain family.</text>
</comment>
<dbReference type="GO" id="GO:0045259">
    <property type="term" value="C:proton-transporting ATP synthase complex"/>
    <property type="evidence" value="ECO:0007669"/>
    <property type="project" value="UniProtKB-KW"/>
</dbReference>
<dbReference type="PIRSF" id="PIRSF039089">
    <property type="entry name" value="ATP_synthase_gamma"/>
    <property type="match status" value="1"/>
</dbReference>
<dbReference type="InterPro" id="IPR000131">
    <property type="entry name" value="ATP_synth_F1_gsu"/>
</dbReference>
<protein>
    <recommendedName>
        <fullName evidence="11">ATP synthase subunit gamma</fullName>
    </recommendedName>
</protein>
<evidence type="ECO:0000256" key="2">
    <source>
        <dbReference type="ARBA" id="ARBA00007681"/>
    </source>
</evidence>
<evidence type="ECO:0000256" key="10">
    <source>
        <dbReference type="ARBA" id="ARBA00023310"/>
    </source>
</evidence>
<dbReference type="FunFam" id="1.10.287.80:FF:000001">
    <property type="entry name" value="ATP synthase gamma chain"/>
    <property type="match status" value="1"/>
</dbReference>
<evidence type="ECO:0000256" key="6">
    <source>
        <dbReference type="ARBA" id="ARBA00023065"/>
    </source>
</evidence>
<evidence type="ECO:0000256" key="3">
    <source>
        <dbReference type="ARBA" id="ARBA00022448"/>
    </source>
</evidence>
<dbReference type="SUPFAM" id="SSF52943">
    <property type="entry name" value="ATP synthase (F1-ATPase), gamma subunit"/>
    <property type="match status" value="1"/>
</dbReference>
<evidence type="ECO:0000256" key="5">
    <source>
        <dbReference type="ARBA" id="ARBA00022792"/>
    </source>
</evidence>
<keyword evidence="3 11" id="KW-0813">Transport</keyword>
<evidence type="ECO:0000256" key="8">
    <source>
        <dbReference type="ARBA" id="ARBA00023136"/>
    </source>
</evidence>
<reference evidence="12 13" key="1">
    <citation type="journal article" date="2012" name="Nucleic Acids Res.">
        <title>Sequencing of the smallest Apicomplexan genome from the human pathogen Babesia microti.</title>
        <authorList>
            <person name="Cornillot E."/>
            <person name="Hadj-Kaddour K."/>
            <person name="Dassouli A."/>
            <person name="Noel B."/>
            <person name="Ranwez V."/>
            <person name="Vacherie B."/>
            <person name="Augagneur Y."/>
            <person name="Bres V."/>
            <person name="Duclos A."/>
            <person name="Randazzo S."/>
            <person name="Carcy B."/>
            <person name="Debierre-Grockiego F."/>
            <person name="Delbecq S."/>
            <person name="Moubri-Menage K."/>
            <person name="Shams-Eldin H."/>
            <person name="Usmani-Brown S."/>
            <person name="Bringaud F."/>
            <person name="Wincker P."/>
            <person name="Vivares C.P."/>
            <person name="Schwarz R.T."/>
            <person name="Schetters T.P."/>
            <person name="Krause P.J."/>
            <person name="Gorenflot A."/>
            <person name="Berry V."/>
            <person name="Barbe V."/>
            <person name="Ben Mamoun C."/>
        </authorList>
    </citation>
    <scope>NUCLEOTIDE SEQUENCE [LARGE SCALE GENOMIC DNA]</scope>
    <source>
        <strain evidence="12 13">RI</strain>
    </source>
</reference>
<sequence length="292" mass="31953">MFNNYKSYAKLMFTQTTRRFFSSGGIQAVGARIKSVKSIQKITKAMKMVAASKLKADQRRLDTGIVYAMPSQKIVNSIEPEQTIAAKTAVVVIASDKGLCGGINSSIIKAVKNLIITEVKGDALIFCIGNKVKNTMEKTYDKSMCSTFTEVTKPRFNFTTSAIVAERVLNGCFDAIYIVYNHFKSAISFETKIIKMPSSKHASLKKGFSAFECEPEVSALATNLYEFNLANTIYSCALDGLAAEQSARMTAMDNASSNAGDMLSKLTLKYNRARQSKITLELIEIISGANAL</sequence>
<dbReference type="VEuPathDB" id="PiroplasmaDB:BMR1_02g00490"/>
<keyword evidence="5" id="KW-0999">Mitochondrion inner membrane</keyword>
<comment type="subcellular location">
    <subcellularLocation>
        <location evidence="1">Mitochondrion inner membrane</location>
        <topology evidence="1">Peripheral membrane protein</topology>
    </subcellularLocation>
</comment>
<name>A0A1R4A9X2_BABMR</name>
<dbReference type="GeneID" id="24423888"/>
<dbReference type="InterPro" id="IPR035968">
    <property type="entry name" value="ATP_synth_F1_ATPase_gsu"/>
</dbReference>
<evidence type="ECO:0000256" key="11">
    <source>
        <dbReference type="RuleBase" id="RU004001"/>
    </source>
</evidence>
<keyword evidence="6 11" id="KW-0406">Ion transport</keyword>
<dbReference type="Pfam" id="PF00231">
    <property type="entry name" value="ATP-synt"/>
    <property type="match status" value="1"/>
</dbReference>
<dbReference type="Proteomes" id="UP000002899">
    <property type="component" value="Chromosome II"/>
</dbReference>
<dbReference type="Gene3D" id="3.40.1380.10">
    <property type="match status" value="1"/>
</dbReference>
<gene>
    <name evidence="12" type="ORF">BMR1_02g00490</name>
</gene>
<dbReference type="OrthoDB" id="239812at2759"/>
<keyword evidence="8" id="KW-0472">Membrane</keyword>
<dbReference type="GO" id="GO:0046933">
    <property type="term" value="F:proton-transporting ATP synthase activity, rotational mechanism"/>
    <property type="evidence" value="ECO:0007669"/>
    <property type="project" value="InterPro"/>
</dbReference>
<evidence type="ECO:0000256" key="7">
    <source>
        <dbReference type="ARBA" id="ARBA00023128"/>
    </source>
</evidence>
<keyword evidence="4 11" id="KW-0375">Hydrogen ion transport</keyword>
<keyword evidence="9 11" id="KW-0139">CF(1)</keyword>
<reference evidence="12 13" key="2">
    <citation type="journal article" date="2013" name="PLoS ONE">
        <title>Whole genome mapping and re-organization of the nuclear and mitochondrial genomes of Babesia microti isolates.</title>
        <authorList>
            <person name="Cornillot E."/>
            <person name="Dassouli A."/>
            <person name="Garg A."/>
            <person name="Pachikara N."/>
            <person name="Randazzo S."/>
            <person name="Depoix D."/>
            <person name="Carcy B."/>
            <person name="Delbecq S."/>
            <person name="Frutos R."/>
            <person name="Silva J.C."/>
            <person name="Sutton R."/>
            <person name="Krause P.J."/>
            <person name="Mamoun C.B."/>
        </authorList>
    </citation>
    <scope>NUCLEOTIDE SEQUENCE [LARGE SCALE GENOMIC DNA]</scope>
    <source>
        <strain evidence="12 13">RI</strain>
    </source>
</reference>
<evidence type="ECO:0000313" key="13">
    <source>
        <dbReference type="Proteomes" id="UP000002899"/>
    </source>
</evidence>
<organism evidence="12 13">
    <name type="scientific">Babesia microti (strain RI)</name>
    <dbReference type="NCBI Taxonomy" id="1133968"/>
    <lineage>
        <taxon>Eukaryota</taxon>
        <taxon>Sar</taxon>
        <taxon>Alveolata</taxon>
        <taxon>Apicomplexa</taxon>
        <taxon>Aconoidasida</taxon>
        <taxon>Piroplasmida</taxon>
        <taxon>Babesiidae</taxon>
        <taxon>Babesia</taxon>
    </lineage>
</organism>
<keyword evidence="7" id="KW-0496">Mitochondrion</keyword>
<evidence type="ECO:0000256" key="9">
    <source>
        <dbReference type="ARBA" id="ARBA00023196"/>
    </source>
</evidence>
<evidence type="ECO:0000256" key="1">
    <source>
        <dbReference type="ARBA" id="ARBA00004637"/>
    </source>
</evidence>
<evidence type="ECO:0000313" key="12">
    <source>
        <dbReference type="EMBL" id="SJK85808.1"/>
    </source>
</evidence>
<dbReference type="PANTHER" id="PTHR11693">
    <property type="entry name" value="ATP SYNTHASE GAMMA CHAIN"/>
    <property type="match status" value="1"/>
</dbReference>
<evidence type="ECO:0000256" key="4">
    <source>
        <dbReference type="ARBA" id="ARBA00022781"/>
    </source>
</evidence>
<dbReference type="KEGG" id="bmic:BMR1_02g00490"/>
<dbReference type="NCBIfam" id="TIGR01146">
    <property type="entry name" value="ATPsyn_F1gamma"/>
    <property type="match status" value="1"/>
</dbReference>
<proteinExistence type="inferred from homology"/>
<dbReference type="FunFam" id="3.40.1380.10:FF:000003">
    <property type="entry name" value="ATP synthase subunit gamma"/>
    <property type="match status" value="1"/>
</dbReference>
<comment type="subunit">
    <text evidence="11">F-type ATPases have 2 components, CF(1) - the catalytic core - and CF(0) - the membrane proton channel. CF(1) and CF(0) have multiple subunits.</text>
</comment>
<accession>A0A1R4A9X2</accession>
<dbReference type="InterPro" id="IPR023632">
    <property type="entry name" value="ATP_synth_F1_gsu_CS"/>
</dbReference>
<keyword evidence="13" id="KW-1185">Reference proteome</keyword>
<keyword evidence="10 11" id="KW-0066">ATP synthesis</keyword>
<dbReference type="EMBL" id="FO082872">
    <property type="protein sequence ID" value="SJK85808.1"/>
    <property type="molecule type" value="Genomic_DNA"/>
</dbReference>
<reference evidence="12 13" key="3">
    <citation type="journal article" date="2016" name="Sci. Rep.">
        <title>Genome-wide diversity and gene expression profiling of Babesia microti isolates identify polymorphic genes that mediate host-pathogen interactions.</title>
        <authorList>
            <person name="Silva J.C."/>
            <person name="Cornillot E."/>
            <person name="McCracken C."/>
            <person name="Usmani-Brown S."/>
            <person name="Dwivedi A."/>
            <person name="Ifeonu O.O."/>
            <person name="Crabtree J."/>
            <person name="Gotia H.T."/>
            <person name="Virji A.Z."/>
            <person name="Reynes C."/>
            <person name="Colinge J."/>
            <person name="Kumar V."/>
            <person name="Lawres L."/>
            <person name="Pazzi J.E."/>
            <person name="Pablo J.V."/>
            <person name="Hung C."/>
            <person name="Brancato J."/>
            <person name="Kumari P."/>
            <person name="Orvis J."/>
            <person name="Tretina K."/>
            <person name="Chibucos M."/>
            <person name="Ott S."/>
            <person name="Sadzewicz L."/>
            <person name="Sengamalay N."/>
            <person name="Shetty A.C."/>
            <person name="Su Q."/>
            <person name="Tallon L."/>
            <person name="Fraser C.M."/>
            <person name="Frutos R."/>
            <person name="Molina D.M."/>
            <person name="Krause P.J."/>
            <person name="Ben Mamoun C."/>
        </authorList>
    </citation>
    <scope>NUCLEOTIDE SEQUENCE [LARGE SCALE GENOMIC DNA]</scope>
    <source>
        <strain evidence="12 13">RI</strain>
    </source>
</reference>
<dbReference type="GO" id="GO:0005743">
    <property type="term" value="C:mitochondrial inner membrane"/>
    <property type="evidence" value="ECO:0007669"/>
    <property type="project" value="UniProtKB-SubCell"/>
</dbReference>
<dbReference type="PRINTS" id="PR00126">
    <property type="entry name" value="ATPASEGAMMA"/>
</dbReference>
<dbReference type="Gene3D" id="1.10.287.80">
    <property type="entry name" value="ATP synthase, gamma subunit, helix hairpin domain"/>
    <property type="match status" value="1"/>
</dbReference>